<feature type="region of interest" description="Disordered" evidence="1">
    <location>
        <begin position="113"/>
        <end position="223"/>
    </location>
</feature>
<feature type="region of interest" description="Disordered" evidence="1">
    <location>
        <begin position="409"/>
        <end position="623"/>
    </location>
</feature>
<feature type="domain" description="DUF7514" evidence="2">
    <location>
        <begin position="238"/>
        <end position="398"/>
    </location>
</feature>
<evidence type="ECO:0000313" key="3">
    <source>
        <dbReference type="EMBL" id="KAJ5303295.1"/>
    </source>
</evidence>
<feature type="compositionally biased region" description="Basic and acidic residues" evidence="1">
    <location>
        <begin position="482"/>
        <end position="495"/>
    </location>
</feature>
<feature type="compositionally biased region" description="Basic and acidic residues" evidence="1">
    <location>
        <begin position="434"/>
        <end position="443"/>
    </location>
</feature>
<feature type="compositionally biased region" description="Polar residues" evidence="1">
    <location>
        <begin position="7"/>
        <end position="28"/>
    </location>
</feature>
<feature type="compositionally biased region" description="Gly residues" evidence="1">
    <location>
        <begin position="611"/>
        <end position="623"/>
    </location>
</feature>
<evidence type="ECO:0000313" key="4">
    <source>
        <dbReference type="Proteomes" id="UP001147746"/>
    </source>
</evidence>
<accession>A0A9W9H2C5</accession>
<evidence type="ECO:0000259" key="2">
    <source>
        <dbReference type="Pfam" id="PF24355"/>
    </source>
</evidence>
<dbReference type="AlphaFoldDB" id="A0A9W9H2C5"/>
<feature type="compositionally biased region" description="Basic and acidic residues" evidence="1">
    <location>
        <begin position="585"/>
        <end position="595"/>
    </location>
</feature>
<dbReference type="OrthoDB" id="5413703at2759"/>
<organism evidence="3 4">
    <name type="scientific">Penicillium atrosanguineum</name>
    <dbReference type="NCBI Taxonomy" id="1132637"/>
    <lineage>
        <taxon>Eukaryota</taxon>
        <taxon>Fungi</taxon>
        <taxon>Dikarya</taxon>
        <taxon>Ascomycota</taxon>
        <taxon>Pezizomycotina</taxon>
        <taxon>Eurotiomycetes</taxon>
        <taxon>Eurotiomycetidae</taxon>
        <taxon>Eurotiales</taxon>
        <taxon>Aspergillaceae</taxon>
        <taxon>Penicillium</taxon>
    </lineage>
</organism>
<feature type="compositionally biased region" description="Pro residues" evidence="1">
    <location>
        <begin position="123"/>
        <end position="145"/>
    </location>
</feature>
<dbReference type="Proteomes" id="UP001147746">
    <property type="component" value="Unassembled WGS sequence"/>
</dbReference>
<feature type="compositionally biased region" description="Polar residues" evidence="1">
    <location>
        <begin position="150"/>
        <end position="172"/>
    </location>
</feature>
<keyword evidence="4" id="KW-1185">Reference proteome</keyword>
<dbReference type="InterPro" id="IPR055936">
    <property type="entry name" value="DUF7514"/>
</dbReference>
<comment type="caution">
    <text evidence="3">The sequence shown here is derived from an EMBL/GenBank/DDBJ whole genome shotgun (WGS) entry which is preliminary data.</text>
</comment>
<dbReference type="PANTHER" id="PTHR39611">
    <property type="entry name" value="HYDROXYPROLINE-RICH GLYCOPROTEIN DZ-HRGP-RELATED"/>
    <property type="match status" value="1"/>
</dbReference>
<gene>
    <name evidence="3" type="ORF">N7476_010094</name>
</gene>
<dbReference type="EMBL" id="JAPZBO010000009">
    <property type="protein sequence ID" value="KAJ5303295.1"/>
    <property type="molecule type" value="Genomic_DNA"/>
</dbReference>
<evidence type="ECO:0000256" key="1">
    <source>
        <dbReference type="SAM" id="MobiDB-lite"/>
    </source>
</evidence>
<feature type="compositionally biased region" description="Basic and acidic residues" evidence="1">
    <location>
        <begin position="535"/>
        <end position="564"/>
    </location>
</feature>
<feature type="compositionally biased region" description="Basic and acidic residues" evidence="1">
    <location>
        <begin position="412"/>
        <end position="422"/>
    </location>
</feature>
<name>A0A9W9H2C5_9EURO</name>
<feature type="region of interest" description="Disordered" evidence="1">
    <location>
        <begin position="1"/>
        <end position="71"/>
    </location>
</feature>
<reference evidence="3" key="1">
    <citation type="submission" date="2022-12" db="EMBL/GenBank/DDBJ databases">
        <authorList>
            <person name="Petersen C."/>
        </authorList>
    </citation>
    <scope>NUCLEOTIDE SEQUENCE</scope>
    <source>
        <strain evidence="3">IBT 21472</strain>
    </source>
</reference>
<dbReference type="Pfam" id="PF24355">
    <property type="entry name" value="DUF7514"/>
    <property type="match status" value="1"/>
</dbReference>
<feature type="compositionally biased region" description="Basic and acidic residues" evidence="1">
    <location>
        <begin position="196"/>
        <end position="215"/>
    </location>
</feature>
<feature type="compositionally biased region" description="Polar residues" evidence="1">
    <location>
        <begin position="61"/>
        <end position="71"/>
    </location>
</feature>
<dbReference type="PANTHER" id="PTHR39611:SF1">
    <property type="entry name" value="HYDROXYPROLINE-RICH GLYCOPROTEIN DZ-HRGP"/>
    <property type="match status" value="1"/>
</dbReference>
<sequence>MAYDGYHQSSKPYQMGNMNPDPNLQGYSPTPPYPSLHEPDRINMPQPQMSGTSAAPKMEPYTQSPYAQSTENLNDAVSSAVHNNVSSPSYLSPDVLSQITATVIQQLKASGLNNIQGSAPSPASVPPPRSQSQQPPFPTTEYPPRPHSESPPNAQRSGSLPTPNPMSNSYDPSTFPAPSGYSSDSRPNPKPTPDPPLRRRDSISSHGSHKADVTRPKPPSRDATAMEMTTLERIWGKLFEDGKPTKRLGQFLRGIAMHLIEDYPPGNTLVIVPHKLQKFYADTDVSWDAYPWQDIFDDRTSSISRLFRDVKAQHHLVQTEELKDRPDIPGLTPKGFELWATLMIQANPEREYERLQKAVLNMPISNPDDKKERFPKEMPRRLFPEVADISLREELEEYIMKHCGVDLPPVTEEERSQAERSRKLSPSSVPSSNERARSYERGRPPPSASSSSAVIDDEDEPIPSAPIERERKPYSAQPGGGKKYDELGHKKELGHTRSRTGSFTSRPPDIPRPSDKFDSMYSSRSGSGPAPARRFSRESRSSSRGMGHEYRHSESDLLDRDRAPRYNGVSAQDLYSEPTSMLPEEDGRRYRDTKAHRSSRAAPEDEYYRGMLGGQGGGSKYYH</sequence>
<proteinExistence type="predicted"/>
<reference evidence="3" key="2">
    <citation type="journal article" date="2023" name="IMA Fungus">
        <title>Comparative genomic study of the Penicillium genus elucidates a diverse pangenome and 15 lateral gene transfer events.</title>
        <authorList>
            <person name="Petersen C."/>
            <person name="Sorensen T."/>
            <person name="Nielsen M.R."/>
            <person name="Sondergaard T.E."/>
            <person name="Sorensen J.L."/>
            <person name="Fitzpatrick D.A."/>
            <person name="Frisvad J.C."/>
            <person name="Nielsen K.L."/>
        </authorList>
    </citation>
    <scope>NUCLEOTIDE SEQUENCE</scope>
    <source>
        <strain evidence="3">IBT 21472</strain>
    </source>
</reference>
<protein>
    <recommendedName>
        <fullName evidence="2">DUF7514 domain-containing protein</fullName>
    </recommendedName>
</protein>